<reference evidence="1" key="4">
    <citation type="journal article" date="2020" name="Genome Biol. Evol.">
        <title>Complete Genome Sequence of the Polysaccharide-Degrading Rumen Bacterium Pseudobutyrivibrio xylanivorans MA3014 Reveals an Incomplete Glycolytic Pathway.</title>
        <authorList>
            <person name="Palevich N."/>
            <person name="Maclean P.H."/>
            <person name="Kelly W.J."/>
            <person name="Leahy S.C."/>
            <person name="Rakonjac J."/>
            <person name="Attwood G.T."/>
        </authorList>
    </citation>
    <scope>NUCLEOTIDE SEQUENCE</scope>
    <source>
        <strain evidence="1">MA3014</strain>
    </source>
</reference>
<dbReference type="KEGG" id="pxv:FXF36_00495"/>
<gene>
    <name evidence="1" type="ORF">FXF36_00085</name>
    <name evidence="2" type="ORF">FXF36_00495</name>
</gene>
<protein>
    <submittedName>
        <fullName evidence="1">Uncharacterized protein</fullName>
    </submittedName>
</protein>
<evidence type="ECO:0000313" key="3">
    <source>
        <dbReference type="Proteomes" id="UP000327030"/>
    </source>
</evidence>
<evidence type="ECO:0000313" key="2">
    <source>
        <dbReference type="EMBL" id="QFJ53458.1"/>
    </source>
</evidence>
<proteinExistence type="predicted"/>
<dbReference type="OrthoDB" id="10007664at2"/>
<reference evidence="1" key="2">
    <citation type="journal article" date="2019" name="Appl. Environ. Microbiol.">
        <title>Comparative Genomics of Rumen Butyrivibrio spp. Uncovers a Continuum of Polysaccharide-Degrading Capabilities.</title>
        <authorList>
            <person name="Palevich N."/>
            <person name="Kelly W.J."/>
            <person name="Leahy S.C."/>
            <person name="Denman S."/>
            <person name="Altermann E."/>
            <person name="Rakonjac J."/>
            <person name="Attwood G.T."/>
        </authorList>
    </citation>
    <scope>NUCLEOTIDE SEQUENCE</scope>
    <source>
        <strain evidence="1">MA3014</strain>
    </source>
</reference>
<dbReference type="RefSeq" id="WP_151621926.1">
    <property type="nucleotide sequence ID" value="NZ_CP043028.1"/>
</dbReference>
<name>A0A5P6VRE4_PSEXY</name>
<reference evidence="3" key="3">
    <citation type="submission" date="2019-08" db="EMBL/GenBank/DDBJ databases">
        <title>Complete Genome Sequence of the Polysaccharide-Degrading Rumen Bacterium Pseudobutyrivibrio xylanivorans MA3014.</title>
        <authorList>
            <person name="Palevich N."/>
            <person name="Maclean P.H."/>
            <person name="Kelly W.J."/>
            <person name="Leahy S.C."/>
            <person name="Rakonjac J."/>
            <person name="Attwood G.T."/>
        </authorList>
    </citation>
    <scope>NUCLEOTIDE SEQUENCE [LARGE SCALE GENOMIC DNA]</scope>
    <source>
        <strain evidence="3">MA3014</strain>
    </source>
</reference>
<dbReference type="Proteomes" id="UP000327030">
    <property type="component" value="Chromosome 1"/>
</dbReference>
<dbReference type="KEGG" id="pxv:FXF36_00085"/>
<dbReference type="EMBL" id="CP043028">
    <property type="protein sequence ID" value="QFJ53381.1"/>
    <property type="molecule type" value="Genomic_DNA"/>
</dbReference>
<dbReference type="AlphaFoldDB" id="A0A5P6VRE4"/>
<sequence>MKKYLKKHLIRGSILTLALLIWAFKPYHLDNSKKYPIYMKYEVTCGTESGTWHLQRIDPNKYSGYQIATNPSMSLESTVEAHMVTDGVDVHLNEGEYLKLVNCSGILIDSE</sequence>
<evidence type="ECO:0000313" key="1">
    <source>
        <dbReference type="EMBL" id="QFJ53381.1"/>
    </source>
</evidence>
<dbReference type="EMBL" id="CP043028">
    <property type="protein sequence ID" value="QFJ53458.1"/>
    <property type="molecule type" value="Genomic_DNA"/>
</dbReference>
<organism evidence="1 3">
    <name type="scientific">Pseudobutyrivibrio xylanivorans</name>
    <dbReference type="NCBI Taxonomy" id="185007"/>
    <lineage>
        <taxon>Bacteria</taxon>
        <taxon>Bacillati</taxon>
        <taxon>Bacillota</taxon>
        <taxon>Clostridia</taxon>
        <taxon>Lachnospirales</taxon>
        <taxon>Lachnospiraceae</taxon>
        <taxon>Pseudobutyrivibrio</taxon>
    </lineage>
</organism>
<accession>A0A5P6VRE4</accession>
<reference evidence="1" key="1">
    <citation type="journal article" date="2018" name="Nat. Biotechnol.">
        <title>Cultivation and sequencing of rumen microbiome members from the Hungate1000 Collection.</title>
        <authorList>
            <consortium name="Hungate1000 project collaborators"/>
            <person name="Seshadri R."/>
            <person name="Leahy S.C."/>
            <person name="Attwood G.T."/>
            <person name="Teh K.H."/>
            <person name="Lambie S.C."/>
            <person name="Cookson A.L."/>
            <person name="Eloe-Fadrosh E.A."/>
            <person name="Pavlopoulos G.A."/>
            <person name="Hadjithomas M."/>
            <person name="Varghese N.J."/>
            <person name="Paez-Espino D."/>
            <person name="Perry R."/>
            <person name="Henderson G."/>
            <person name="Creevey C.J."/>
            <person name="Terrapon N."/>
            <person name="Lapebie P."/>
            <person name="Drula E."/>
            <person name="Lombard V."/>
            <person name="Rubin E."/>
            <person name="Kyrpides N.C."/>
            <person name="Henrissat B."/>
            <person name="Woyke T."/>
            <person name="Ivanova N.N."/>
            <person name="Kelly W.J."/>
        </authorList>
    </citation>
    <scope>NUCLEOTIDE SEQUENCE</scope>
    <source>
        <strain evidence="1">MA3014</strain>
    </source>
</reference>